<proteinExistence type="predicted"/>
<organism evidence="1">
    <name type="scientific">Arundo donax</name>
    <name type="common">Giant reed</name>
    <name type="synonym">Donax arundinaceus</name>
    <dbReference type="NCBI Taxonomy" id="35708"/>
    <lineage>
        <taxon>Eukaryota</taxon>
        <taxon>Viridiplantae</taxon>
        <taxon>Streptophyta</taxon>
        <taxon>Embryophyta</taxon>
        <taxon>Tracheophyta</taxon>
        <taxon>Spermatophyta</taxon>
        <taxon>Magnoliopsida</taxon>
        <taxon>Liliopsida</taxon>
        <taxon>Poales</taxon>
        <taxon>Poaceae</taxon>
        <taxon>PACMAD clade</taxon>
        <taxon>Arundinoideae</taxon>
        <taxon>Arundineae</taxon>
        <taxon>Arundo</taxon>
    </lineage>
</organism>
<accession>A0A0A8ZVE2</accession>
<protein>
    <submittedName>
        <fullName evidence="1">Uncharacterized protein</fullName>
    </submittedName>
</protein>
<name>A0A0A8ZVE2_ARUDO</name>
<reference evidence="1" key="1">
    <citation type="submission" date="2014-09" db="EMBL/GenBank/DDBJ databases">
        <authorList>
            <person name="Magalhaes I.L.F."/>
            <person name="Oliveira U."/>
            <person name="Santos F.R."/>
            <person name="Vidigal T.H.D.A."/>
            <person name="Brescovit A.D."/>
            <person name="Santos A.J."/>
        </authorList>
    </citation>
    <scope>NUCLEOTIDE SEQUENCE</scope>
    <source>
        <tissue evidence="1">Shoot tissue taken approximately 20 cm above the soil surface</tissue>
    </source>
</reference>
<reference evidence="1" key="2">
    <citation type="journal article" date="2015" name="Data Brief">
        <title>Shoot transcriptome of the giant reed, Arundo donax.</title>
        <authorList>
            <person name="Barrero R.A."/>
            <person name="Guerrero F.D."/>
            <person name="Moolhuijzen P."/>
            <person name="Goolsby J.A."/>
            <person name="Tidwell J."/>
            <person name="Bellgard S.E."/>
            <person name="Bellgard M.I."/>
        </authorList>
    </citation>
    <scope>NUCLEOTIDE SEQUENCE</scope>
    <source>
        <tissue evidence="1">Shoot tissue taken approximately 20 cm above the soil surface</tissue>
    </source>
</reference>
<evidence type="ECO:0000313" key="1">
    <source>
        <dbReference type="EMBL" id="JAD42796.1"/>
    </source>
</evidence>
<sequence length="41" mass="4754">MKTALNRYLLGTLFSRFLASASAKSHYSLSVIFRDKLYRVQ</sequence>
<dbReference type="AlphaFoldDB" id="A0A0A8ZVE2"/>
<dbReference type="EMBL" id="GBRH01255099">
    <property type="protein sequence ID" value="JAD42796.1"/>
    <property type="molecule type" value="Transcribed_RNA"/>
</dbReference>